<protein>
    <submittedName>
        <fullName evidence="2">Uncharacterized protein</fullName>
    </submittedName>
</protein>
<proteinExistence type="predicted"/>
<dbReference type="Proteomes" id="UP000594263">
    <property type="component" value="Unplaced"/>
</dbReference>
<dbReference type="EnsemblPlants" id="Kaladp0011s0831.1.v1.1">
    <property type="protein sequence ID" value="Kaladp0011s0831.1.v1.1"/>
    <property type="gene ID" value="Kaladp0011s0831.v1.1"/>
</dbReference>
<dbReference type="AlphaFoldDB" id="A0A7N0RID7"/>
<sequence length="271" mass="30468">MYSAGAPKRIMLIHDATQEVPASALGLALHTFGLEQGDTLGLCGVFHLESKLKKLVSIDKKNPTRQSFNDLDVAKQKKQYENSSEIIQLSQLCESQKVGFSIEVASGPSRRALAVEAAIKLRATWVILDRKMKKDKTYFLKNLSCGISKMKQNNCIAQVRGPIVANGTIRAETAPQTTDCPEDDDDDLFSIELFPARNPASREEDHHHEEIPMSRHTRQFTQALTSPSPTDISDTSSECDYYISFTEAPRQMLKREISRHKYKISYNDMLC</sequence>
<feature type="region of interest" description="Disordered" evidence="1">
    <location>
        <begin position="199"/>
        <end position="235"/>
    </location>
</feature>
<evidence type="ECO:0000256" key="1">
    <source>
        <dbReference type="SAM" id="MobiDB-lite"/>
    </source>
</evidence>
<reference evidence="2" key="1">
    <citation type="submission" date="2021-01" db="UniProtKB">
        <authorList>
            <consortium name="EnsemblPlants"/>
        </authorList>
    </citation>
    <scope>IDENTIFICATION</scope>
</reference>
<organism evidence="2 3">
    <name type="scientific">Kalanchoe fedtschenkoi</name>
    <name type="common">Lavender scallops</name>
    <name type="synonym">South American air plant</name>
    <dbReference type="NCBI Taxonomy" id="63787"/>
    <lineage>
        <taxon>Eukaryota</taxon>
        <taxon>Viridiplantae</taxon>
        <taxon>Streptophyta</taxon>
        <taxon>Embryophyta</taxon>
        <taxon>Tracheophyta</taxon>
        <taxon>Spermatophyta</taxon>
        <taxon>Magnoliopsida</taxon>
        <taxon>eudicotyledons</taxon>
        <taxon>Gunneridae</taxon>
        <taxon>Pentapetalae</taxon>
        <taxon>Saxifragales</taxon>
        <taxon>Crassulaceae</taxon>
        <taxon>Kalanchoe</taxon>
    </lineage>
</organism>
<dbReference type="Gramene" id="Kaladp0011s0831.1.v1.1">
    <property type="protein sequence ID" value="Kaladp0011s0831.1.v1.1"/>
    <property type="gene ID" value="Kaladp0011s0831.v1.1"/>
</dbReference>
<evidence type="ECO:0000313" key="2">
    <source>
        <dbReference type="EnsemblPlants" id="Kaladp0011s0831.1.v1.1"/>
    </source>
</evidence>
<feature type="compositionally biased region" description="Basic and acidic residues" evidence="1">
    <location>
        <begin position="200"/>
        <end position="213"/>
    </location>
</feature>
<accession>A0A7N0RID7</accession>
<feature type="compositionally biased region" description="Low complexity" evidence="1">
    <location>
        <begin position="225"/>
        <end position="235"/>
    </location>
</feature>
<name>A0A7N0RID7_KALFE</name>
<keyword evidence="3" id="KW-1185">Reference proteome</keyword>
<evidence type="ECO:0000313" key="3">
    <source>
        <dbReference type="Proteomes" id="UP000594263"/>
    </source>
</evidence>